<evidence type="ECO:0000313" key="2">
    <source>
        <dbReference type="Proteomes" id="UP000593564"/>
    </source>
</evidence>
<dbReference type="AlphaFoldDB" id="A0A7J7HTT7"/>
<evidence type="ECO:0000313" key="1">
    <source>
        <dbReference type="EMBL" id="KAF5956069.1"/>
    </source>
</evidence>
<protein>
    <submittedName>
        <fullName evidence="1">Uncharacterized protein</fullName>
    </submittedName>
</protein>
<reference evidence="2" key="1">
    <citation type="journal article" date="2020" name="Nat. Commun.">
        <title>Genome assembly of wild tea tree DASZ reveals pedigree and selection history of tea varieties.</title>
        <authorList>
            <person name="Zhang W."/>
            <person name="Zhang Y."/>
            <person name="Qiu H."/>
            <person name="Guo Y."/>
            <person name="Wan H."/>
            <person name="Zhang X."/>
            <person name="Scossa F."/>
            <person name="Alseekh S."/>
            <person name="Zhang Q."/>
            <person name="Wang P."/>
            <person name="Xu L."/>
            <person name="Schmidt M.H."/>
            <person name="Jia X."/>
            <person name="Li D."/>
            <person name="Zhu A."/>
            <person name="Guo F."/>
            <person name="Chen W."/>
            <person name="Ni D."/>
            <person name="Usadel B."/>
            <person name="Fernie A.R."/>
            <person name="Wen W."/>
        </authorList>
    </citation>
    <scope>NUCLEOTIDE SEQUENCE [LARGE SCALE GENOMIC DNA]</scope>
    <source>
        <strain evidence="2">cv. G240</strain>
    </source>
</reference>
<name>A0A7J7HTT7_CAMSI</name>
<accession>A0A7J7HTT7</accession>
<gene>
    <name evidence="1" type="ORF">HYC85_008925</name>
</gene>
<dbReference type="Proteomes" id="UP000593564">
    <property type="component" value="Unassembled WGS sequence"/>
</dbReference>
<reference evidence="1 2" key="2">
    <citation type="submission" date="2020-07" db="EMBL/GenBank/DDBJ databases">
        <title>Genome assembly of wild tea tree DASZ reveals pedigree and selection history of tea varieties.</title>
        <authorList>
            <person name="Zhang W."/>
        </authorList>
    </citation>
    <scope>NUCLEOTIDE SEQUENCE [LARGE SCALE GENOMIC DNA]</scope>
    <source>
        <strain evidence="2">cv. G240</strain>
        <tissue evidence="1">Leaf</tissue>
    </source>
</reference>
<comment type="caution">
    <text evidence="1">The sequence shown here is derived from an EMBL/GenBank/DDBJ whole genome shotgun (WGS) entry which is preliminary data.</text>
</comment>
<keyword evidence="2" id="KW-1185">Reference proteome</keyword>
<sequence>MWRKCAFVMKMHDRYIYIYMALVDTCESRCCCCIGAFSCKRSFHNLDPTFPTTFFILIPETIKERKMGEKKKMSSAACQGGEAVIWRSGSDDAASHVFASCGSILFRIRNFNEYSNSNLMICITLLSQENLIFVDENSDVDLEFLCREKLVILL</sequence>
<proteinExistence type="predicted"/>
<dbReference type="EMBL" id="JACBKZ010000003">
    <property type="protein sequence ID" value="KAF5956069.1"/>
    <property type="molecule type" value="Genomic_DNA"/>
</dbReference>
<organism evidence="1 2">
    <name type="scientific">Camellia sinensis</name>
    <name type="common">Tea plant</name>
    <name type="synonym">Thea sinensis</name>
    <dbReference type="NCBI Taxonomy" id="4442"/>
    <lineage>
        <taxon>Eukaryota</taxon>
        <taxon>Viridiplantae</taxon>
        <taxon>Streptophyta</taxon>
        <taxon>Embryophyta</taxon>
        <taxon>Tracheophyta</taxon>
        <taxon>Spermatophyta</taxon>
        <taxon>Magnoliopsida</taxon>
        <taxon>eudicotyledons</taxon>
        <taxon>Gunneridae</taxon>
        <taxon>Pentapetalae</taxon>
        <taxon>asterids</taxon>
        <taxon>Ericales</taxon>
        <taxon>Theaceae</taxon>
        <taxon>Camellia</taxon>
    </lineage>
</organism>